<name>A0A1Q3CC86_CEPFO</name>
<keyword evidence="7 9" id="KW-0472">Membrane</keyword>
<feature type="compositionally biased region" description="Polar residues" evidence="8">
    <location>
        <begin position="109"/>
        <end position="126"/>
    </location>
</feature>
<dbReference type="Proteomes" id="UP000187406">
    <property type="component" value="Unassembled WGS sequence"/>
</dbReference>
<dbReference type="InterPro" id="IPR040359">
    <property type="entry name" value="GDU"/>
</dbReference>
<feature type="compositionally biased region" description="Basic and acidic residues" evidence="8">
    <location>
        <begin position="127"/>
        <end position="153"/>
    </location>
</feature>
<gene>
    <name evidence="10" type="ORF">CFOL_v3_21306</name>
</gene>
<dbReference type="PANTHER" id="PTHR33228">
    <property type="entry name" value="PROTEIN GLUTAMINE DUMPER 4-RELATED"/>
    <property type="match status" value="1"/>
</dbReference>
<dbReference type="STRING" id="3775.A0A1Q3CC86"/>
<dbReference type="InParanoid" id="A0A1Q3CC86"/>
<feature type="region of interest" description="Disordered" evidence="8">
    <location>
        <begin position="107"/>
        <end position="163"/>
    </location>
</feature>
<evidence type="ECO:0000256" key="8">
    <source>
        <dbReference type="SAM" id="MobiDB-lite"/>
    </source>
</evidence>
<evidence type="ECO:0000313" key="10">
    <source>
        <dbReference type="EMBL" id="GAV77836.1"/>
    </source>
</evidence>
<evidence type="ECO:0000256" key="6">
    <source>
        <dbReference type="ARBA" id="ARBA00022989"/>
    </source>
</evidence>
<feature type="region of interest" description="Disordered" evidence="8">
    <location>
        <begin position="1"/>
        <end position="30"/>
    </location>
</feature>
<keyword evidence="11" id="KW-1185">Reference proteome</keyword>
<feature type="region of interest" description="Disordered" evidence="8">
    <location>
        <begin position="64"/>
        <end position="86"/>
    </location>
</feature>
<sequence>MSTLNTRLPPITKASIPKPEITQLRSPSKSSPVPYLFGGLAAMLGLIAFALFILGCSYWKLSTRGEGGNERDLESNGNEKEGDSVKPVKVYEDNILVIMAGHEKPTFLATPTSSKASSFGDTSGNKIDSKGGKVENSDQVKEEMPTEENRETQDTQQGPLQVE</sequence>
<evidence type="ECO:0000256" key="5">
    <source>
        <dbReference type="ARBA" id="ARBA00022970"/>
    </source>
</evidence>
<dbReference type="PANTHER" id="PTHR33228:SF49">
    <property type="entry name" value="PROTEIN GLUTAMINE DUMPER 5"/>
    <property type="match status" value="1"/>
</dbReference>
<feature type="compositionally biased region" description="Polar residues" evidence="8">
    <location>
        <begin position="154"/>
        <end position="163"/>
    </location>
</feature>
<feature type="compositionally biased region" description="Basic and acidic residues" evidence="8">
    <location>
        <begin position="67"/>
        <end position="86"/>
    </location>
</feature>
<keyword evidence="6 9" id="KW-1133">Transmembrane helix</keyword>
<evidence type="ECO:0000256" key="7">
    <source>
        <dbReference type="ARBA" id="ARBA00023136"/>
    </source>
</evidence>
<keyword evidence="4 9" id="KW-0812">Transmembrane</keyword>
<keyword evidence="3" id="KW-0813">Transport</keyword>
<evidence type="ECO:0000313" key="11">
    <source>
        <dbReference type="Proteomes" id="UP000187406"/>
    </source>
</evidence>
<organism evidence="10 11">
    <name type="scientific">Cephalotus follicularis</name>
    <name type="common">Albany pitcher plant</name>
    <dbReference type="NCBI Taxonomy" id="3775"/>
    <lineage>
        <taxon>Eukaryota</taxon>
        <taxon>Viridiplantae</taxon>
        <taxon>Streptophyta</taxon>
        <taxon>Embryophyta</taxon>
        <taxon>Tracheophyta</taxon>
        <taxon>Spermatophyta</taxon>
        <taxon>Magnoliopsida</taxon>
        <taxon>eudicotyledons</taxon>
        <taxon>Gunneridae</taxon>
        <taxon>Pentapetalae</taxon>
        <taxon>rosids</taxon>
        <taxon>fabids</taxon>
        <taxon>Oxalidales</taxon>
        <taxon>Cephalotaceae</taxon>
        <taxon>Cephalotus</taxon>
    </lineage>
</organism>
<evidence type="ECO:0000256" key="1">
    <source>
        <dbReference type="ARBA" id="ARBA00004167"/>
    </source>
</evidence>
<dbReference type="GO" id="GO:0080143">
    <property type="term" value="P:regulation of amino acid export"/>
    <property type="evidence" value="ECO:0007669"/>
    <property type="project" value="InterPro"/>
</dbReference>
<evidence type="ECO:0000256" key="9">
    <source>
        <dbReference type="SAM" id="Phobius"/>
    </source>
</evidence>
<proteinExistence type="inferred from homology"/>
<comment type="subcellular location">
    <subcellularLocation>
        <location evidence="1">Membrane</location>
        <topology evidence="1">Single-pass membrane protein</topology>
    </subcellularLocation>
</comment>
<dbReference type="EMBL" id="BDDD01001695">
    <property type="protein sequence ID" value="GAV77836.1"/>
    <property type="molecule type" value="Genomic_DNA"/>
</dbReference>
<keyword evidence="5" id="KW-0029">Amino-acid transport</keyword>
<evidence type="ECO:0000256" key="4">
    <source>
        <dbReference type="ARBA" id="ARBA00022692"/>
    </source>
</evidence>
<comment type="caution">
    <text evidence="10">The sequence shown here is derived from an EMBL/GenBank/DDBJ whole genome shotgun (WGS) entry which is preliminary data.</text>
</comment>
<accession>A0A1Q3CC86</accession>
<reference evidence="11" key="1">
    <citation type="submission" date="2016-04" db="EMBL/GenBank/DDBJ databases">
        <title>Cephalotus genome sequencing.</title>
        <authorList>
            <person name="Fukushima K."/>
            <person name="Hasebe M."/>
            <person name="Fang X."/>
        </authorList>
    </citation>
    <scope>NUCLEOTIDE SEQUENCE [LARGE SCALE GENOMIC DNA]</scope>
    <source>
        <strain evidence="11">cv. St1</strain>
    </source>
</reference>
<dbReference type="GO" id="GO:0006865">
    <property type="term" value="P:amino acid transport"/>
    <property type="evidence" value="ECO:0007669"/>
    <property type="project" value="UniProtKB-KW"/>
</dbReference>
<comment type="similarity">
    <text evidence="2">Belongs to the GLUTAMINE DUMPER 1 (TC 9.B.60) family.</text>
</comment>
<evidence type="ECO:0000256" key="2">
    <source>
        <dbReference type="ARBA" id="ARBA00009977"/>
    </source>
</evidence>
<dbReference type="GO" id="GO:0016020">
    <property type="term" value="C:membrane"/>
    <property type="evidence" value="ECO:0007669"/>
    <property type="project" value="UniProtKB-SubCell"/>
</dbReference>
<feature type="transmembrane region" description="Helical" evidence="9">
    <location>
        <begin position="35"/>
        <end position="54"/>
    </location>
</feature>
<dbReference type="OrthoDB" id="1930784at2759"/>
<protein>
    <submittedName>
        <fullName evidence="10">Uncharacterized protein</fullName>
    </submittedName>
</protein>
<evidence type="ECO:0000256" key="3">
    <source>
        <dbReference type="ARBA" id="ARBA00022448"/>
    </source>
</evidence>
<dbReference type="AlphaFoldDB" id="A0A1Q3CC86"/>